<keyword evidence="5" id="KW-0472">Membrane</keyword>
<comment type="subcellular location">
    <subcellularLocation>
        <location evidence="1">Cell outer membrane</location>
        <topology evidence="1">Multi-pass membrane protein</topology>
    </subcellularLocation>
</comment>
<evidence type="ECO:0000256" key="7">
    <source>
        <dbReference type="ARBA" id="ARBA00023609"/>
    </source>
</evidence>
<feature type="chain" id="PRO_5004128362" description="DUF560 domain-containing protein" evidence="8">
    <location>
        <begin position="24"/>
        <end position="470"/>
    </location>
</feature>
<name>N6XVL2_THAL4</name>
<dbReference type="InterPro" id="IPR007655">
    <property type="entry name" value="Slam_C"/>
</dbReference>
<dbReference type="EMBL" id="AMXE01000172">
    <property type="protein sequence ID" value="ENO83340.1"/>
    <property type="molecule type" value="Genomic_DNA"/>
</dbReference>
<evidence type="ECO:0000313" key="11">
    <source>
        <dbReference type="EMBL" id="ENO83340.1"/>
    </source>
</evidence>
<evidence type="ECO:0000256" key="4">
    <source>
        <dbReference type="ARBA" id="ARBA00022729"/>
    </source>
</evidence>
<dbReference type="eggNOG" id="COG3118">
    <property type="taxonomic scope" value="Bacteria"/>
</dbReference>
<evidence type="ECO:0000256" key="2">
    <source>
        <dbReference type="ARBA" id="ARBA00022452"/>
    </source>
</evidence>
<dbReference type="Pfam" id="PF04575">
    <property type="entry name" value="SlipAM"/>
    <property type="match status" value="1"/>
</dbReference>
<feature type="non-terminal residue" evidence="11">
    <location>
        <position position="470"/>
    </location>
</feature>
<organism evidence="11 12">
    <name type="scientific">Thauera linaloolentis (strain DSM 12138 / JCM 21573 / CCUG 41526 / CIP 105981 / IAM 15112 / NBRC 102519 / 47Lol)</name>
    <dbReference type="NCBI Taxonomy" id="1123367"/>
    <lineage>
        <taxon>Bacteria</taxon>
        <taxon>Pseudomonadati</taxon>
        <taxon>Pseudomonadota</taxon>
        <taxon>Betaproteobacteria</taxon>
        <taxon>Rhodocyclales</taxon>
        <taxon>Zoogloeaceae</taxon>
        <taxon>Thauera</taxon>
    </lineage>
</organism>
<keyword evidence="6" id="KW-0998">Cell outer membrane</keyword>
<evidence type="ECO:0000256" key="6">
    <source>
        <dbReference type="ARBA" id="ARBA00023237"/>
    </source>
</evidence>
<evidence type="ECO:0000259" key="9">
    <source>
        <dbReference type="Pfam" id="PF04575"/>
    </source>
</evidence>
<dbReference type="Proteomes" id="UP000013232">
    <property type="component" value="Unassembled WGS sequence"/>
</dbReference>
<evidence type="ECO:0000256" key="3">
    <source>
        <dbReference type="ARBA" id="ARBA00022692"/>
    </source>
</evidence>
<reference evidence="11 12" key="1">
    <citation type="submission" date="2012-09" db="EMBL/GenBank/DDBJ databases">
        <title>Draft Genome Sequences of 6 Strains from Genus Thauera.</title>
        <authorList>
            <person name="Liu B."/>
            <person name="Shapleigh J.P."/>
            <person name="Frostegard A.H."/>
        </authorList>
    </citation>
    <scope>NUCLEOTIDE SEQUENCE [LARGE SCALE GENOMIC DNA]</scope>
    <source>
        <strain evidence="12">47Lol / DSM 12138</strain>
    </source>
</reference>
<dbReference type="OrthoDB" id="7525402at2"/>
<sequence length="470" mass="53423">MFHRFKALGFVLAAAFVLPAAWADDDDTRFLQEQTQRAAEQKAQAEQALAAPPGSLLYEGKVYQVGNTLEELEPALYVAINTGQWTRLPDFISRYRLLRGHRPALVAMADSLLARFHGDYPTAVQRMQDANAHEPGDARIRLELARLLFEDNQDKRARTGFAHALEAGLPPNARMLVQQYEQALDLRAGWHGTAALGWGYNDNINQANGYRSCESYVPIWNVCAFERIMPEAIGSQMVNYELSMQRRFNLSGNHNLHVRPLSYGNYYARTNPSDTASIRDYSTNLAILQAGYQYLDARDNVTLTPYLEHYYRNRHSEYLAHGLQLEWRHSLSRQWQIGTSLDAKRYEYTSKGLRVGMDYKQYQWGVTASFSPQPATALYGGLDLTRKQYEVAQASSKDWALRAGIYHQFAGEAGLFMNVLGIYRALRNDAFDGFLGARRHDRQQVYIVSLGANGWKIAGLVPELRVRHSR</sequence>
<evidence type="ECO:0000313" key="12">
    <source>
        <dbReference type="Proteomes" id="UP000013232"/>
    </source>
</evidence>
<dbReference type="RefSeq" id="WP_004350212.1">
    <property type="nucleotide sequence ID" value="NZ_AMXE01000172.1"/>
</dbReference>
<dbReference type="Pfam" id="PF24575">
    <property type="entry name" value="TPR_Slam"/>
    <property type="match status" value="1"/>
</dbReference>
<evidence type="ECO:0000259" key="10">
    <source>
        <dbReference type="Pfam" id="PF24575"/>
    </source>
</evidence>
<comment type="caution">
    <text evidence="11">The sequence shown here is derived from an EMBL/GenBank/DDBJ whole genome shotgun (WGS) entry which is preliminary data.</text>
</comment>
<evidence type="ECO:0000256" key="5">
    <source>
        <dbReference type="ARBA" id="ARBA00023136"/>
    </source>
</evidence>
<dbReference type="InterPro" id="IPR057556">
    <property type="entry name" value="TPR_Slam"/>
</dbReference>
<keyword evidence="2" id="KW-1134">Transmembrane beta strand</keyword>
<gene>
    <name evidence="11" type="ORF">C666_18955</name>
</gene>
<dbReference type="STRING" id="1123367.GCA_000621305_03109"/>
<protein>
    <recommendedName>
        <fullName evidence="13">DUF560 domain-containing protein</fullName>
    </recommendedName>
</protein>
<proteinExistence type="inferred from homology"/>
<dbReference type="AlphaFoldDB" id="N6XVL2"/>
<accession>N6XVL2</accession>
<feature type="signal peptide" evidence="8">
    <location>
        <begin position="1"/>
        <end position="23"/>
    </location>
</feature>
<dbReference type="GO" id="GO:0009279">
    <property type="term" value="C:cell outer membrane"/>
    <property type="evidence" value="ECO:0007669"/>
    <property type="project" value="UniProtKB-SubCell"/>
</dbReference>
<evidence type="ECO:0000256" key="1">
    <source>
        <dbReference type="ARBA" id="ARBA00004571"/>
    </source>
</evidence>
<comment type="similarity">
    <text evidence="7">Belongs to the Slam family.</text>
</comment>
<feature type="domain" description="Surface lipoprotein assembly modifier C-terminal" evidence="9">
    <location>
        <begin position="190"/>
        <end position="469"/>
    </location>
</feature>
<keyword evidence="3" id="KW-0812">Transmembrane</keyword>
<evidence type="ECO:0008006" key="13">
    <source>
        <dbReference type="Google" id="ProtNLM"/>
    </source>
</evidence>
<keyword evidence="4 8" id="KW-0732">Signal</keyword>
<feature type="domain" description="Surface lipoprotein assembly modifier N-terminal TPR repeats region" evidence="10">
    <location>
        <begin position="70"/>
        <end position="160"/>
    </location>
</feature>
<evidence type="ECO:0000256" key="8">
    <source>
        <dbReference type="SAM" id="SignalP"/>
    </source>
</evidence>
<keyword evidence="12" id="KW-1185">Reference proteome</keyword>